<dbReference type="Proteomes" id="UP000029647">
    <property type="component" value="Unassembled WGS sequence"/>
</dbReference>
<gene>
    <name evidence="1" type="ORF">JCM19275_2243</name>
</gene>
<sequence length="44" mass="5114">MLDKKLTPSIGFNFAHVDVPGFTTDYRKNLNLRLGYKLTKKLQM</sequence>
<organism evidence="1 2">
    <name type="scientific">Nonlabens ulvanivorans</name>
    <name type="common">Persicivirga ulvanivorans</name>
    <dbReference type="NCBI Taxonomy" id="906888"/>
    <lineage>
        <taxon>Bacteria</taxon>
        <taxon>Pseudomonadati</taxon>
        <taxon>Bacteroidota</taxon>
        <taxon>Flavobacteriia</taxon>
        <taxon>Flavobacteriales</taxon>
        <taxon>Flavobacteriaceae</taxon>
        <taxon>Nonlabens</taxon>
    </lineage>
</organism>
<comment type="caution">
    <text evidence="1">The sequence shown here is derived from an EMBL/GenBank/DDBJ whole genome shotgun (WGS) entry which is preliminary data.</text>
</comment>
<reference evidence="1 2" key="1">
    <citation type="journal article" date="2014" name="Genome Announc.">
        <title>Draft Genome Sequences of Marine Flavobacterium Nonlabens Strains NR17, NR24, NR27, NR32, NR33, and Ara13.</title>
        <authorList>
            <person name="Nakanishi M."/>
            <person name="Meirelles P."/>
            <person name="Suzuki R."/>
            <person name="Takatani N."/>
            <person name="Mino S."/>
            <person name="Suda W."/>
            <person name="Oshima K."/>
            <person name="Hattori M."/>
            <person name="Ohkuma M."/>
            <person name="Hosokawa M."/>
            <person name="Miyashita K."/>
            <person name="Thompson F.L."/>
            <person name="Niwa A."/>
            <person name="Sawabe T."/>
            <person name="Sawabe T."/>
        </authorList>
    </citation>
    <scope>NUCLEOTIDE SEQUENCE [LARGE SCALE GENOMIC DNA]</scope>
    <source>
        <strain evidence="2">JCM19275</strain>
    </source>
</reference>
<name>A0A090WGL1_NONUL</name>
<evidence type="ECO:0000313" key="1">
    <source>
        <dbReference type="EMBL" id="GAL76111.1"/>
    </source>
</evidence>
<evidence type="ECO:0000313" key="2">
    <source>
        <dbReference type="Proteomes" id="UP000029647"/>
    </source>
</evidence>
<dbReference type="EMBL" id="BBNT01000008">
    <property type="protein sequence ID" value="GAL76111.1"/>
    <property type="molecule type" value="Genomic_DNA"/>
</dbReference>
<protein>
    <submittedName>
        <fullName evidence="1">Uncharacterized protein</fullName>
    </submittedName>
</protein>
<dbReference type="AlphaFoldDB" id="A0A090WGL1"/>
<proteinExistence type="predicted"/>
<accession>A0A090WGL1</accession>